<reference evidence="2 3" key="1">
    <citation type="submission" date="2012-08" db="EMBL/GenBank/DDBJ databases">
        <title>Whole genome shotgun sequence of Gordonia namibiensis NBRC 108229.</title>
        <authorList>
            <person name="Isaki-Nakamura S."/>
            <person name="Hosoyama A."/>
            <person name="Tsuchikane K."/>
            <person name="Katsumata H."/>
            <person name="Baba S."/>
            <person name="Yamazaki S."/>
            <person name="Fujita N."/>
        </authorList>
    </citation>
    <scope>NUCLEOTIDE SEQUENCE [LARGE SCALE GENOMIC DNA]</scope>
    <source>
        <strain evidence="2 3">NBRC 108229</strain>
    </source>
</reference>
<name>K6X634_9ACTN</name>
<dbReference type="Proteomes" id="UP000035058">
    <property type="component" value="Unassembled WGS sequence"/>
</dbReference>
<dbReference type="AlphaFoldDB" id="K6X634"/>
<gene>
    <name evidence="2" type="ORF">GONAM_28_00540</name>
</gene>
<protein>
    <submittedName>
        <fullName evidence="2">Uncharacterized protein</fullName>
    </submittedName>
</protein>
<proteinExistence type="predicted"/>
<dbReference type="EMBL" id="BAHE01000028">
    <property type="protein sequence ID" value="GAC01552.1"/>
    <property type="molecule type" value="Genomic_DNA"/>
</dbReference>
<evidence type="ECO:0000313" key="2">
    <source>
        <dbReference type="EMBL" id="GAC01552.1"/>
    </source>
</evidence>
<evidence type="ECO:0000313" key="3">
    <source>
        <dbReference type="Proteomes" id="UP000035058"/>
    </source>
</evidence>
<sequence length="58" mass="6142">MKAPVPGARVVRLAPFPLIGDIALFAVTGRPIRVCSFVVLLWALVGRRAADRAGTLVS</sequence>
<keyword evidence="1" id="KW-0812">Transmembrane</keyword>
<keyword evidence="3" id="KW-1185">Reference proteome</keyword>
<feature type="transmembrane region" description="Helical" evidence="1">
    <location>
        <begin position="22"/>
        <end position="45"/>
    </location>
</feature>
<keyword evidence="1" id="KW-0472">Membrane</keyword>
<comment type="caution">
    <text evidence="2">The sequence shown here is derived from an EMBL/GenBank/DDBJ whole genome shotgun (WGS) entry which is preliminary data.</text>
</comment>
<evidence type="ECO:0000256" key="1">
    <source>
        <dbReference type="SAM" id="Phobius"/>
    </source>
</evidence>
<keyword evidence="1" id="KW-1133">Transmembrane helix</keyword>
<accession>K6X634</accession>
<organism evidence="2 3">
    <name type="scientific">Gordonia namibiensis NBRC 108229</name>
    <dbReference type="NCBI Taxonomy" id="1208314"/>
    <lineage>
        <taxon>Bacteria</taxon>
        <taxon>Bacillati</taxon>
        <taxon>Actinomycetota</taxon>
        <taxon>Actinomycetes</taxon>
        <taxon>Mycobacteriales</taxon>
        <taxon>Gordoniaceae</taxon>
        <taxon>Gordonia</taxon>
    </lineage>
</organism>